<dbReference type="AlphaFoldDB" id="A0A160V6V3"/>
<protein>
    <submittedName>
        <fullName evidence="1">Uncharacterized protein</fullName>
    </submittedName>
</protein>
<reference evidence="1" key="1">
    <citation type="submission" date="2015-10" db="EMBL/GenBank/DDBJ databases">
        <authorList>
            <person name="Gilbert D.G."/>
        </authorList>
    </citation>
    <scope>NUCLEOTIDE SEQUENCE</scope>
</reference>
<accession>A0A160V6V3</accession>
<proteinExistence type="predicted"/>
<gene>
    <name evidence="1" type="ORF">MGWOODY_Clf2451</name>
</gene>
<name>A0A160V6V3_9ZZZZ</name>
<sequence>MTTWDLAKFPPPEVISQRFPGEGMQVYRQPVDIAPSAVEVLDGMSILNNPVRRMFEWVERGAAFARSLPVK</sequence>
<dbReference type="EMBL" id="FAXA01000094">
    <property type="protein sequence ID" value="CUV01522.1"/>
    <property type="molecule type" value="Genomic_DNA"/>
</dbReference>
<organism evidence="1">
    <name type="scientific">hydrothermal vent metagenome</name>
    <dbReference type="NCBI Taxonomy" id="652676"/>
    <lineage>
        <taxon>unclassified sequences</taxon>
        <taxon>metagenomes</taxon>
        <taxon>ecological metagenomes</taxon>
    </lineage>
</organism>
<evidence type="ECO:0000313" key="1">
    <source>
        <dbReference type="EMBL" id="CUV01522.1"/>
    </source>
</evidence>